<protein>
    <submittedName>
        <fullName evidence="10">Pilus assembly protein PapD</fullName>
    </submittedName>
</protein>
<comment type="similarity">
    <text evidence="2">Belongs to the periplasmic pilus chaperone family.</text>
</comment>
<feature type="signal peptide" evidence="7">
    <location>
        <begin position="1"/>
        <end position="23"/>
    </location>
</feature>
<feature type="domain" description="Pili assembly chaperone C-terminal" evidence="9">
    <location>
        <begin position="172"/>
        <end position="228"/>
    </location>
</feature>
<evidence type="ECO:0000259" key="9">
    <source>
        <dbReference type="Pfam" id="PF02753"/>
    </source>
</evidence>
<dbReference type="Gene3D" id="2.60.40.10">
    <property type="entry name" value="Immunoglobulins"/>
    <property type="match status" value="2"/>
</dbReference>
<dbReference type="Pfam" id="PF00345">
    <property type="entry name" value="PapD_N"/>
    <property type="match status" value="1"/>
</dbReference>
<dbReference type="SUPFAM" id="SSF49584">
    <property type="entry name" value="Periplasmic chaperone C-domain"/>
    <property type="match status" value="1"/>
</dbReference>
<feature type="domain" description="Pili assembly chaperone N-terminal" evidence="8">
    <location>
        <begin position="28"/>
        <end position="148"/>
    </location>
</feature>
<dbReference type="FunFam" id="2.60.40.10:FF:000458">
    <property type="entry name" value="Molecular chaperone FimC"/>
    <property type="match status" value="1"/>
</dbReference>
<evidence type="ECO:0000313" key="10">
    <source>
        <dbReference type="EMBL" id="KTS65038.1"/>
    </source>
</evidence>
<dbReference type="InterPro" id="IPR008962">
    <property type="entry name" value="PapD-like_sf"/>
</dbReference>
<dbReference type="InterPro" id="IPR013783">
    <property type="entry name" value="Ig-like_fold"/>
</dbReference>
<dbReference type="PRINTS" id="PR00969">
    <property type="entry name" value="CHAPERONPILI"/>
</dbReference>
<dbReference type="RefSeq" id="WP_058776691.1">
    <property type="nucleotide sequence ID" value="NZ_LDSA01000034.1"/>
</dbReference>
<evidence type="ECO:0000256" key="4">
    <source>
        <dbReference type="ARBA" id="ARBA00022729"/>
    </source>
</evidence>
<evidence type="ECO:0000256" key="7">
    <source>
        <dbReference type="SAM" id="SignalP"/>
    </source>
</evidence>
<evidence type="ECO:0000259" key="8">
    <source>
        <dbReference type="Pfam" id="PF00345"/>
    </source>
</evidence>
<dbReference type="PANTHER" id="PTHR30251">
    <property type="entry name" value="PILUS ASSEMBLY CHAPERONE"/>
    <property type="match status" value="1"/>
</dbReference>
<dbReference type="InterPro" id="IPR050643">
    <property type="entry name" value="Periplasmic_pilus_chap"/>
</dbReference>
<dbReference type="EMBL" id="LDSE01000051">
    <property type="protein sequence ID" value="KTS65038.1"/>
    <property type="molecule type" value="Genomic_DNA"/>
</dbReference>
<dbReference type="Pfam" id="PF02753">
    <property type="entry name" value="PapD_C"/>
    <property type="match status" value="1"/>
</dbReference>
<evidence type="ECO:0000256" key="2">
    <source>
        <dbReference type="ARBA" id="ARBA00007399"/>
    </source>
</evidence>
<evidence type="ECO:0000313" key="11">
    <source>
        <dbReference type="Proteomes" id="UP000071979"/>
    </source>
</evidence>
<keyword evidence="3" id="KW-1029">Fimbrium biogenesis</keyword>
<reference evidence="10 11" key="1">
    <citation type="journal article" date="2016" name="Front. Microbiol.">
        <title>Genomic Resource of Rice Seed Associated Bacteria.</title>
        <authorList>
            <person name="Midha S."/>
            <person name="Bansal K."/>
            <person name="Sharma S."/>
            <person name="Kumar N."/>
            <person name="Patil P.P."/>
            <person name="Chaudhry V."/>
            <person name="Patil P.B."/>
        </authorList>
    </citation>
    <scope>NUCLEOTIDE SEQUENCE [LARGE SCALE GENOMIC DNA]</scope>
    <source>
        <strain evidence="10 11">SA3</strain>
    </source>
</reference>
<evidence type="ECO:0000256" key="6">
    <source>
        <dbReference type="ARBA" id="ARBA00023186"/>
    </source>
</evidence>
<dbReference type="InterPro" id="IPR001829">
    <property type="entry name" value="Pili_assmbl_chaperone_bac"/>
</dbReference>
<keyword evidence="5" id="KW-0574">Periplasm</keyword>
<evidence type="ECO:0000256" key="5">
    <source>
        <dbReference type="ARBA" id="ARBA00022764"/>
    </source>
</evidence>
<dbReference type="InterPro" id="IPR016147">
    <property type="entry name" value="Pili_assmbl_chaperone_N"/>
</dbReference>
<dbReference type="PANTHER" id="PTHR30251:SF2">
    <property type="entry name" value="FIMBRIAL CHAPERONE YADV-RELATED"/>
    <property type="match status" value="1"/>
</dbReference>
<keyword evidence="6" id="KW-0143">Chaperone</keyword>
<dbReference type="InterPro" id="IPR036316">
    <property type="entry name" value="Pili_assmbl_chap_C_dom_sf"/>
</dbReference>
<feature type="chain" id="PRO_5034482199" evidence="7">
    <location>
        <begin position="24"/>
        <end position="236"/>
    </location>
</feature>
<evidence type="ECO:0000256" key="3">
    <source>
        <dbReference type="ARBA" id="ARBA00022558"/>
    </source>
</evidence>
<dbReference type="GO" id="GO:0030288">
    <property type="term" value="C:outer membrane-bounded periplasmic space"/>
    <property type="evidence" value="ECO:0007669"/>
    <property type="project" value="InterPro"/>
</dbReference>
<gene>
    <name evidence="10" type="ORF">SA3R_21770</name>
</gene>
<organism evidence="10 11">
    <name type="scientific">Pantoea dispersa</name>
    <dbReference type="NCBI Taxonomy" id="59814"/>
    <lineage>
        <taxon>Bacteria</taxon>
        <taxon>Pseudomonadati</taxon>
        <taxon>Pseudomonadota</taxon>
        <taxon>Gammaproteobacteria</taxon>
        <taxon>Enterobacterales</taxon>
        <taxon>Erwiniaceae</taxon>
        <taxon>Pantoea</taxon>
    </lineage>
</organism>
<sequence length="236" mass="25499">MFSLTRRAVIPALFLTLSSTYSAFSSASIVIGGTRVIFPQAEKNVSVQLTNEGDSPVLAQSWIDEGNSEASPETLQVPFLLSPPINRIEPKKGQTLRISYTGKTLPAGRESVFWLNVLEIPAKAKSADNTLQMAFRTRIKVFFRPSGLRGTPTQAAEQLSWSMSGNQVKAMNASQYHVSLVRVGIKGDSRKPAEGKMIAPAGSELFSIPGASSGKTLSVQWVNDYGAIVINDVVIK</sequence>
<accession>A0A8E1V547</accession>
<dbReference type="InterPro" id="IPR016148">
    <property type="entry name" value="Pili_assmbl_chaperone_C"/>
</dbReference>
<evidence type="ECO:0000256" key="1">
    <source>
        <dbReference type="ARBA" id="ARBA00004418"/>
    </source>
</evidence>
<comment type="subcellular location">
    <subcellularLocation>
        <location evidence="1">Periplasm</location>
    </subcellularLocation>
</comment>
<dbReference type="GO" id="GO:0071555">
    <property type="term" value="P:cell wall organization"/>
    <property type="evidence" value="ECO:0007669"/>
    <property type="project" value="InterPro"/>
</dbReference>
<comment type="caution">
    <text evidence="10">The sequence shown here is derived from an EMBL/GenBank/DDBJ whole genome shotgun (WGS) entry which is preliminary data.</text>
</comment>
<dbReference type="Proteomes" id="UP000071979">
    <property type="component" value="Unassembled WGS sequence"/>
</dbReference>
<keyword evidence="4 7" id="KW-0732">Signal</keyword>
<name>A0A8E1V547_9GAMM</name>
<proteinExistence type="inferred from homology"/>
<dbReference type="AlphaFoldDB" id="A0A8E1V547"/>
<dbReference type="SUPFAM" id="SSF49354">
    <property type="entry name" value="PapD-like"/>
    <property type="match status" value="1"/>
</dbReference>